<dbReference type="PRINTS" id="PR00011">
    <property type="entry name" value="EGFLAMININ"/>
</dbReference>
<dbReference type="PANTHER" id="PTHR24052:SF13">
    <property type="entry name" value="MULTIPLE EGF LIKE DOMAINS 11"/>
    <property type="match status" value="1"/>
</dbReference>
<keyword evidence="1" id="KW-1015">Disulfide bond</keyword>
<keyword evidence="1" id="KW-0245">EGF-like domain</keyword>
<dbReference type="AlphaFoldDB" id="A0AA40HXI7"/>
<evidence type="ECO:0000313" key="6">
    <source>
        <dbReference type="Proteomes" id="UP001177744"/>
    </source>
</evidence>
<dbReference type="Gene3D" id="2.170.300.10">
    <property type="entry name" value="Tie2 ligand-binding domain superfamily"/>
    <property type="match status" value="2"/>
</dbReference>
<accession>A0AA40HXI7</accession>
<evidence type="ECO:0000313" key="5">
    <source>
        <dbReference type="EMBL" id="KAK1339159.1"/>
    </source>
</evidence>
<name>A0AA40HXI7_CNENI</name>
<feature type="region of interest" description="Disordered" evidence="2">
    <location>
        <begin position="122"/>
        <end position="141"/>
    </location>
</feature>
<evidence type="ECO:0000256" key="1">
    <source>
        <dbReference type="PROSITE-ProRule" id="PRU00076"/>
    </source>
</evidence>
<dbReference type="PROSITE" id="PS00022">
    <property type="entry name" value="EGF_1"/>
    <property type="match status" value="1"/>
</dbReference>
<feature type="signal peptide" evidence="3">
    <location>
        <begin position="1"/>
        <end position="21"/>
    </location>
</feature>
<dbReference type="PANTHER" id="PTHR24052">
    <property type="entry name" value="DELTA-RELATED"/>
    <property type="match status" value="1"/>
</dbReference>
<dbReference type="InterPro" id="IPR000742">
    <property type="entry name" value="EGF"/>
</dbReference>
<keyword evidence="6" id="KW-1185">Reference proteome</keyword>
<reference evidence="5" key="1">
    <citation type="submission" date="2023-06" db="EMBL/GenBank/DDBJ databases">
        <title>Reference genome for the Northern bat (Eptesicus nilssonii), a most northern bat species.</title>
        <authorList>
            <person name="Laine V.N."/>
            <person name="Pulliainen A.T."/>
            <person name="Lilley T.M."/>
        </authorList>
    </citation>
    <scope>NUCLEOTIDE SEQUENCE</scope>
    <source>
        <strain evidence="5">BLF_Eptnil</strain>
        <tissue evidence="5">Kidney</tissue>
    </source>
</reference>
<comment type="caution">
    <text evidence="1">Lacks conserved residue(s) required for the propagation of feature annotation.</text>
</comment>
<keyword evidence="3" id="KW-0732">Signal</keyword>
<dbReference type="InterPro" id="IPR052485">
    <property type="entry name" value="MEGF_diff_regulators"/>
</dbReference>
<dbReference type="InterPro" id="IPR002049">
    <property type="entry name" value="LE_dom"/>
</dbReference>
<evidence type="ECO:0000259" key="4">
    <source>
        <dbReference type="PROSITE" id="PS50026"/>
    </source>
</evidence>
<dbReference type="PROSITE" id="PS50026">
    <property type="entry name" value="EGF_3"/>
    <property type="match status" value="1"/>
</dbReference>
<sequence>MALSPFIISALSFSMLRLVTVLLNSSLSDLCVEETSELKGLPLNSLQGAVCAQPCPPGTFGQNCSQDCPCHHGGQCDHVTGQCHCTAGYMGDRMSHMEKQSIPLPVGVQPLVLEWSEISKASGSSSKRHQSNNREEFNRRGGEGDGKICCLGGLGTGFGNEQLEAPLYLVPGAAVVITLVAPSFRHSGYERGPGTRGKLTVLVGRDAQEYFLEERGRGGGCGGCTLGGSGRAGEGHGLSPVLLSHRCQEECPLGTFGFQCSQHCDCHNGGQCSPTTGACECEPGYKGPRCQERLCPEGLHGPGCTLPCPCDADNTIRYELAVGVGWALVGRGLLRAQALTCSLAMQAGQWKNWDLSNHLC</sequence>
<evidence type="ECO:0000256" key="3">
    <source>
        <dbReference type="SAM" id="SignalP"/>
    </source>
</evidence>
<dbReference type="SMART" id="SM00181">
    <property type="entry name" value="EGF"/>
    <property type="match status" value="2"/>
</dbReference>
<proteinExistence type="predicted"/>
<protein>
    <recommendedName>
        <fullName evidence="4">EGF-like domain-containing protein</fullName>
    </recommendedName>
</protein>
<comment type="caution">
    <text evidence="5">The sequence shown here is derived from an EMBL/GenBank/DDBJ whole genome shotgun (WGS) entry which is preliminary data.</text>
</comment>
<dbReference type="CDD" id="cd00055">
    <property type="entry name" value="EGF_Lam"/>
    <property type="match status" value="1"/>
</dbReference>
<feature type="domain" description="EGF-like" evidence="4">
    <location>
        <begin position="256"/>
        <end position="291"/>
    </location>
</feature>
<dbReference type="PROSITE" id="PS01186">
    <property type="entry name" value="EGF_2"/>
    <property type="match status" value="1"/>
</dbReference>
<feature type="compositionally biased region" description="Basic and acidic residues" evidence="2">
    <location>
        <begin position="132"/>
        <end position="141"/>
    </location>
</feature>
<dbReference type="EMBL" id="JAULJE010000009">
    <property type="protein sequence ID" value="KAK1339159.1"/>
    <property type="molecule type" value="Genomic_DNA"/>
</dbReference>
<organism evidence="5 6">
    <name type="scientific">Cnephaeus nilssonii</name>
    <name type="common">Northern bat</name>
    <name type="synonym">Eptesicus nilssonii</name>
    <dbReference type="NCBI Taxonomy" id="3371016"/>
    <lineage>
        <taxon>Eukaryota</taxon>
        <taxon>Metazoa</taxon>
        <taxon>Chordata</taxon>
        <taxon>Craniata</taxon>
        <taxon>Vertebrata</taxon>
        <taxon>Euteleostomi</taxon>
        <taxon>Mammalia</taxon>
        <taxon>Eutheria</taxon>
        <taxon>Laurasiatheria</taxon>
        <taxon>Chiroptera</taxon>
        <taxon>Yangochiroptera</taxon>
        <taxon>Vespertilionidae</taxon>
        <taxon>Cnephaeus</taxon>
    </lineage>
</organism>
<dbReference type="Proteomes" id="UP001177744">
    <property type="component" value="Unassembled WGS sequence"/>
</dbReference>
<evidence type="ECO:0000256" key="2">
    <source>
        <dbReference type="SAM" id="MobiDB-lite"/>
    </source>
</evidence>
<dbReference type="GO" id="GO:0016020">
    <property type="term" value="C:membrane"/>
    <property type="evidence" value="ECO:0007669"/>
    <property type="project" value="TreeGrafter"/>
</dbReference>
<feature type="chain" id="PRO_5041245498" description="EGF-like domain-containing protein" evidence="3">
    <location>
        <begin position="22"/>
        <end position="360"/>
    </location>
</feature>
<gene>
    <name evidence="5" type="ORF">QTO34_019834</name>
</gene>
<feature type="disulfide bond" evidence="1">
    <location>
        <begin position="281"/>
        <end position="290"/>
    </location>
</feature>